<evidence type="ECO:0000256" key="5">
    <source>
        <dbReference type="ARBA" id="ARBA00032397"/>
    </source>
</evidence>
<dbReference type="Proteomes" id="UP000232323">
    <property type="component" value="Unassembled WGS sequence"/>
</dbReference>
<dbReference type="PANTHER" id="PTHR20982">
    <property type="entry name" value="RIBOSOME RECYCLING FACTOR"/>
    <property type="match status" value="1"/>
</dbReference>
<sequence>MNIMPTRIGGACTAAFTGISEMMHRFSKAQTGLGCITELNQALDLGVSWDKGRHISCQINLSSTGNTQCRDSTSRWTAFVSSSNPFLFARQSSAIFHVNTLTPAIFPHASHSKASYSKGKGKRASTQAEEEPENSVKDAFDLKMFKIEKVMRIILDRHLEGLVKIRTGRAKPDLIEPLMVQVGPDDKRPLHSIAAVTQRNFQLLVVTVFNKQHTGAVIQCIETSEFHLQARLEGSEIHIPIPRPTVMLINRLCKQVDEMTEHVKLKLRNARQEGMEAVKVIAAGRKDDRFRMEKEVQRICDQFTAEADRLRAAKEKDLRENHL</sequence>
<dbReference type="GO" id="GO:0005739">
    <property type="term" value="C:mitochondrion"/>
    <property type="evidence" value="ECO:0007669"/>
    <property type="project" value="TreeGrafter"/>
</dbReference>
<keyword evidence="9" id="KW-1185">Reference proteome</keyword>
<comment type="similarity">
    <text evidence="2">Belongs to the RRF family.</text>
</comment>
<dbReference type="SUPFAM" id="SSF55194">
    <property type="entry name" value="Ribosome recycling factor, RRF"/>
    <property type="match status" value="1"/>
</dbReference>
<feature type="domain" description="Ribosome recycling factor" evidence="7">
    <location>
        <begin position="162"/>
        <end position="318"/>
    </location>
</feature>
<evidence type="ECO:0000259" key="7">
    <source>
        <dbReference type="Pfam" id="PF01765"/>
    </source>
</evidence>
<comment type="caution">
    <text evidence="8">The sequence shown here is derived from an EMBL/GenBank/DDBJ whole genome shotgun (WGS) entry which is preliminary data.</text>
</comment>
<dbReference type="Gene3D" id="1.10.132.20">
    <property type="entry name" value="Ribosome-recycling factor"/>
    <property type="match status" value="1"/>
</dbReference>
<dbReference type="GO" id="GO:0006412">
    <property type="term" value="P:translation"/>
    <property type="evidence" value="ECO:0007669"/>
    <property type="project" value="UniProtKB-KW"/>
</dbReference>
<dbReference type="InterPro" id="IPR036191">
    <property type="entry name" value="RRF_sf"/>
</dbReference>
<evidence type="ECO:0000256" key="4">
    <source>
        <dbReference type="ARBA" id="ARBA00022917"/>
    </source>
</evidence>
<dbReference type="Gene3D" id="3.30.1360.40">
    <property type="match status" value="1"/>
</dbReference>
<feature type="region of interest" description="Disordered" evidence="6">
    <location>
        <begin position="111"/>
        <end position="133"/>
    </location>
</feature>
<reference evidence="8 9" key="1">
    <citation type="submission" date="2017-08" db="EMBL/GenBank/DDBJ databases">
        <title>Acidophilic green algal genome provides insights into adaptation to an acidic environment.</title>
        <authorList>
            <person name="Hirooka S."/>
            <person name="Hirose Y."/>
            <person name="Kanesaki Y."/>
            <person name="Higuchi S."/>
            <person name="Fujiwara T."/>
            <person name="Onuma R."/>
            <person name="Era A."/>
            <person name="Ohbayashi R."/>
            <person name="Uzuka A."/>
            <person name="Nozaki H."/>
            <person name="Yoshikawa H."/>
            <person name="Miyagishima S.Y."/>
        </authorList>
    </citation>
    <scope>NUCLEOTIDE SEQUENCE [LARGE SCALE GENOMIC DNA]</scope>
    <source>
        <strain evidence="8 9">NIES-2499</strain>
    </source>
</reference>
<gene>
    <name evidence="8" type="ORF">CEUSTIGMA_g6937.t1</name>
</gene>
<dbReference type="OrthoDB" id="407355at2759"/>
<dbReference type="STRING" id="1157962.A0A250X8V4"/>
<dbReference type="Pfam" id="PF01765">
    <property type="entry name" value="RRF"/>
    <property type="match status" value="1"/>
</dbReference>
<evidence type="ECO:0000313" key="9">
    <source>
        <dbReference type="Proteomes" id="UP000232323"/>
    </source>
</evidence>
<comment type="function">
    <text evidence="1">Responsible for the release of ribosomes from messenger RNA at the termination of chloroplastic protein biosynthesis.</text>
</comment>
<name>A0A250X8V4_9CHLO</name>
<evidence type="ECO:0000313" key="8">
    <source>
        <dbReference type="EMBL" id="GAX79496.1"/>
    </source>
</evidence>
<evidence type="ECO:0000256" key="2">
    <source>
        <dbReference type="ARBA" id="ARBA00005912"/>
    </source>
</evidence>
<accession>A0A250X8V4</accession>
<evidence type="ECO:0000256" key="3">
    <source>
        <dbReference type="ARBA" id="ARBA00014063"/>
    </source>
</evidence>
<evidence type="ECO:0000256" key="1">
    <source>
        <dbReference type="ARBA" id="ARBA00002952"/>
    </source>
</evidence>
<dbReference type="PANTHER" id="PTHR20982:SF3">
    <property type="entry name" value="MITOCHONDRIAL RIBOSOME RECYCLING FACTOR PSEUDO 1"/>
    <property type="match status" value="1"/>
</dbReference>
<dbReference type="EMBL" id="BEGY01000043">
    <property type="protein sequence ID" value="GAX79496.1"/>
    <property type="molecule type" value="Genomic_DNA"/>
</dbReference>
<protein>
    <recommendedName>
        <fullName evidence="3">Ribosome-recycling factor, chloroplastic</fullName>
    </recommendedName>
    <alternativeName>
        <fullName evidence="5">Ribosome-releasing factor, chloroplastic</fullName>
    </alternativeName>
</protein>
<dbReference type="InterPro" id="IPR023584">
    <property type="entry name" value="Ribosome_recyc_fac_dom"/>
</dbReference>
<dbReference type="InterPro" id="IPR002661">
    <property type="entry name" value="Ribosome_recyc_fac"/>
</dbReference>
<organism evidence="8 9">
    <name type="scientific">Chlamydomonas eustigma</name>
    <dbReference type="NCBI Taxonomy" id="1157962"/>
    <lineage>
        <taxon>Eukaryota</taxon>
        <taxon>Viridiplantae</taxon>
        <taxon>Chlorophyta</taxon>
        <taxon>core chlorophytes</taxon>
        <taxon>Chlorophyceae</taxon>
        <taxon>CS clade</taxon>
        <taxon>Chlamydomonadales</taxon>
        <taxon>Chlamydomonadaceae</taxon>
        <taxon>Chlamydomonas</taxon>
    </lineage>
</organism>
<proteinExistence type="inferred from homology"/>
<evidence type="ECO:0000256" key="6">
    <source>
        <dbReference type="SAM" id="MobiDB-lite"/>
    </source>
</evidence>
<keyword evidence="4" id="KW-0648">Protein biosynthesis</keyword>
<dbReference type="GO" id="GO:0043023">
    <property type="term" value="F:ribosomal large subunit binding"/>
    <property type="evidence" value="ECO:0007669"/>
    <property type="project" value="TreeGrafter"/>
</dbReference>
<dbReference type="AlphaFoldDB" id="A0A250X8V4"/>